<dbReference type="AlphaFoldDB" id="A0A6G1DUR2"/>
<dbReference type="OrthoDB" id="675132at2759"/>
<protein>
    <submittedName>
        <fullName evidence="1">Uncharacterized protein</fullName>
    </submittedName>
</protein>
<evidence type="ECO:0000313" key="2">
    <source>
        <dbReference type="Proteomes" id="UP000479710"/>
    </source>
</evidence>
<organism evidence="1 2">
    <name type="scientific">Oryza meyeriana var. granulata</name>
    <dbReference type="NCBI Taxonomy" id="110450"/>
    <lineage>
        <taxon>Eukaryota</taxon>
        <taxon>Viridiplantae</taxon>
        <taxon>Streptophyta</taxon>
        <taxon>Embryophyta</taxon>
        <taxon>Tracheophyta</taxon>
        <taxon>Spermatophyta</taxon>
        <taxon>Magnoliopsida</taxon>
        <taxon>Liliopsida</taxon>
        <taxon>Poales</taxon>
        <taxon>Poaceae</taxon>
        <taxon>BOP clade</taxon>
        <taxon>Oryzoideae</taxon>
        <taxon>Oryzeae</taxon>
        <taxon>Oryzinae</taxon>
        <taxon>Oryza</taxon>
        <taxon>Oryza meyeriana</taxon>
    </lineage>
</organism>
<gene>
    <name evidence="1" type="ORF">E2562_036101</name>
</gene>
<dbReference type="EMBL" id="SPHZ02000006">
    <property type="protein sequence ID" value="KAF0915403.1"/>
    <property type="molecule type" value="Genomic_DNA"/>
</dbReference>
<sequence length="124" mass="13795">MAAVGRESRDQGAAAILFTKGKNRRRLGRSASRFISMANSNTALKDVTVGQQNCKAQEVLLWGKYGESFDEDAALKKSKERIVVGIFAGLTATKFSVFQEQRSTPTSSSYNIYKLPKLNYKEKH</sequence>
<reference evidence="1 2" key="1">
    <citation type="submission" date="2019-11" db="EMBL/GenBank/DDBJ databases">
        <title>Whole genome sequence of Oryza granulata.</title>
        <authorList>
            <person name="Li W."/>
        </authorList>
    </citation>
    <scope>NUCLEOTIDE SEQUENCE [LARGE SCALE GENOMIC DNA]</scope>
    <source>
        <strain evidence="2">cv. Menghai</strain>
        <tissue evidence="1">Leaf</tissue>
    </source>
</reference>
<accession>A0A6G1DUR2</accession>
<evidence type="ECO:0000313" key="1">
    <source>
        <dbReference type="EMBL" id="KAF0915403.1"/>
    </source>
</evidence>
<keyword evidence="2" id="KW-1185">Reference proteome</keyword>
<name>A0A6G1DUR2_9ORYZ</name>
<comment type="caution">
    <text evidence="1">The sequence shown here is derived from an EMBL/GenBank/DDBJ whole genome shotgun (WGS) entry which is preliminary data.</text>
</comment>
<proteinExistence type="predicted"/>
<dbReference type="Proteomes" id="UP000479710">
    <property type="component" value="Unassembled WGS sequence"/>
</dbReference>